<dbReference type="Proteomes" id="UP000234681">
    <property type="component" value="Chromosome 18"/>
</dbReference>
<protein>
    <submittedName>
        <fullName evidence="1">RCG49507</fullName>
    </submittedName>
</protein>
<dbReference type="EMBL" id="CH473974">
    <property type="protein sequence ID" value="EDL76428.1"/>
    <property type="molecule type" value="Genomic_DNA"/>
</dbReference>
<accession>A6J3E6</accession>
<organism evidence="1 2">
    <name type="scientific">Rattus norvegicus</name>
    <name type="common">Rat</name>
    <dbReference type="NCBI Taxonomy" id="10116"/>
    <lineage>
        <taxon>Eukaryota</taxon>
        <taxon>Metazoa</taxon>
        <taxon>Chordata</taxon>
        <taxon>Craniata</taxon>
        <taxon>Vertebrata</taxon>
        <taxon>Euteleostomi</taxon>
        <taxon>Mammalia</taxon>
        <taxon>Eutheria</taxon>
        <taxon>Euarchontoglires</taxon>
        <taxon>Glires</taxon>
        <taxon>Rodentia</taxon>
        <taxon>Myomorpha</taxon>
        <taxon>Muroidea</taxon>
        <taxon>Muridae</taxon>
        <taxon>Murinae</taxon>
        <taxon>Rattus</taxon>
    </lineage>
</organism>
<evidence type="ECO:0000313" key="2">
    <source>
        <dbReference type="Proteomes" id="UP000234681"/>
    </source>
</evidence>
<evidence type="ECO:0000313" key="1">
    <source>
        <dbReference type="EMBL" id="EDL76428.1"/>
    </source>
</evidence>
<proteinExistence type="predicted"/>
<sequence length="51" mass="5707">MLVSLQPCGQCVHATNSKPARAFLKSQTNNALMWFQGTVQKFDSWVGNCVY</sequence>
<reference evidence="2" key="1">
    <citation type="submission" date="2005-09" db="EMBL/GenBank/DDBJ databases">
        <authorList>
            <person name="Mural R.J."/>
            <person name="Li P.W."/>
            <person name="Adams M.D."/>
            <person name="Amanatides P.G."/>
            <person name="Baden-Tillson H."/>
            <person name="Barnstead M."/>
            <person name="Chin S.H."/>
            <person name="Dew I."/>
            <person name="Evans C.A."/>
            <person name="Ferriera S."/>
            <person name="Flanigan M."/>
            <person name="Fosler C."/>
            <person name="Glodek A."/>
            <person name="Gu Z."/>
            <person name="Holt R.A."/>
            <person name="Jennings D."/>
            <person name="Kraft C.L."/>
            <person name="Lu F."/>
            <person name="Nguyen T."/>
            <person name="Nusskern D.R."/>
            <person name="Pfannkoch C.M."/>
            <person name="Sitter C."/>
            <person name="Sutton G.G."/>
            <person name="Venter J.C."/>
            <person name="Wang Z."/>
            <person name="Woodage T."/>
            <person name="Zheng X.H."/>
            <person name="Zhong F."/>
        </authorList>
    </citation>
    <scope>NUCLEOTIDE SEQUENCE [LARGE SCALE GENOMIC DNA]</scope>
    <source>
        <strain>BN</strain>
        <strain evidence="2">Sprague-Dawley</strain>
    </source>
</reference>
<name>A6J3E6_RAT</name>
<gene>
    <name evidence="1" type="ORF">rCG_49507</name>
</gene>
<dbReference type="AlphaFoldDB" id="A6J3E6"/>